<accession>A0A8J7P742</accession>
<organism evidence="5 6">
    <name type="scientific">Candidatus Obscuribacter phosphatis</name>
    <dbReference type="NCBI Taxonomy" id="1906157"/>
    <lineage>
        <taxon>Bacteria</taxon>
        <taxon>Bacillati</taxon>
        <taxon>Candidatus Melainabacteria</taxon>
        <taxon>Candidatus Obscuribacterales</taxon>
        <taxon>Candidatus Obscuribacteraceae</taxon>
        <taxon>Candidatus Obscuribacter</taxon>
    </lineage>
</organism>
<keyword evidence="4" id="KW-0699">rRNA-binding</keyword>
<dbReference type="HAMAP" id="MF_01369_B">
    <property type="entry name" value="Ribosomal_uL23_B"/>
    <property type="match status" value="1"/>
</dbReference>
<dbReference type="GO" id="GO:1990904">
    <property type="term" value="C:ribonucleoprotein complex"/>
    <property type="evidence" value="ECO:0007669"/>
    <property type="project" value="UniProtKB-KW"/>
</dbReference>
<dbReference type="Gene3D" id="3.30.70.330">
    <property type="match status" value="1"/>
</dbReference>
<comment type="caution">
    <text evidence="5">The sequence shown here is derived from an EMBL/GenBank/DDBJ whole genome shotgun (WGS) entry which is preliminary data.</text>
</comment>
<evidence type="ECO:0000313" key="5">
    <source>
        <dbReference type="EMBL" id="MBN8659494.1"/>
    </source>
</evidence>
<evidence type="ECO:0000256" key="1">
    <source>
        <dbReference type="ARBA" id="ARBA00006700"/>
    </source>
</evidence>
<sequence length="101" mass="11394">MNKRHSEIIIRPLITEKSAAQMEKGQYTFEVAKNANKVEIAQALEQILKELYPKSKSEIVSVNTSAIRGRFRRSKRHGRAPKDSKKAIVTISGEPLELFSA</sequence>
<evidence type="ECO:0000256" key="3">
    <source>
        <dbReference type="ARBA" id="ARBA00023274"/>
    </source>
</evidence>
<keyword evidence="3 4" id="KW-0687">Ribonucleoprotein</keyword>
<keyword evidence="2 4" id="KW-0689">Ribosomal protein</keyword>
<name>A0A8J7P742_9BACT</name>
<reference evidence="5" key="1">
    <citation type="submission" date="2021-02" db="EMBL/GenBank/DDBJ databases">
        <title>Genome-Resolved Metagenomics of a Microbial Community Performing Photosynthetic Biological Nutrient Removal.</title>
        <authorList>
            <person name="Mcdaniel E.A."/>
        </authorList>
    </citation>
    <scope>NUCLEOTIDE SEQUENCE</scope>
    <source>
        <strain evidence="5">UWPOB_OBS1</strain>
    </source>
</reference>
<comment type="similarity">
    <text evidence="1 4">Belongs to the universal ribosomal protein uL23 family.</text>
</comment>
<comment type="subunit">
    <text evidence="4">Part of the 50S ribosomal subunit. Contacts protein L29, and trigger factor when it is bound to the ribosome.</text>
</comment>
<dbReference type="EMBL" id="JAFLCK010000003">
    <property type="protein sequence ID" value="MBN8659494.1"/>
    <property type="molecule type" value="Genomic_DNA"/>
</dbReference>
<dbReference type="Pfam" id="PF00276">
    <property type="entry name" value="Ribosomal_L23"/>
    <property type="match status" value="1"/>
</dbReference>
<dbReference type="InterPro" id="IPR012677">
    <property type="entry name" value="Nucleotide-bd_a/b_plait_sf"/>
</dbReference>
<proteinExistence type="inferred from homology"/>
<dbReference type="InterPro" id="IPR013025">
    <property type="entry name" value="Ribosomal_uL23-like"/>
</dbReference>
<dbReference type="GO" id="GO:0019843">
    <property type="term" value="F:rRNA binding"/>
    <property type="evidence" value="ECO:0007669"/>
    <property type="project" value="UniProtKB-UniRule"/>
</dbReference>
<keyword evidence="4" id="KW-0694">RNA-binding</keyword>
<dbReference type="InterPro" id="IPR012678">
    <property type="entry name" value="Ribosomal_uL23/eL15/eS24_sf"/>
</dbReference>
<evidence type="ECO:0000256" key="4">
    <source>
        <dbReference type="HAMAP-Rule" id="MF_01369"/>
    </source>
</evidence>
<dbReference type="AlphaFoldDB" id="A0A8J7P742"/>
<dbReference type="GO" id="GO:0005840">
    <property type="term" value="C:ribosome"/>
    <property type="evidence" value="ECO:0007669"/>
    <property type="project" value="UniProtKB-KW"/>
</dbReference>
<protein>
    <recommendedName>
        <fullName evidence="4">Large ribosomal subunit protein uL23</fullName>
    </recommendedName>
</protein>
<comment type="function">
    <text evidence="4">One of the early assembly proteins it binds 23S rRNA. One of the proteins that surrounds the polypeptide exit tunnel on the outside of the ribosome. Forms the main docking site for trigger factor binding to the ribosome.</text>
</comment>
<evidence type="ECO:0000313" key="6">
    <source>
        <dbReference type="Proteomes" id="UP000664277"/>
    </source>
</evidence>
<dbReference type="GO" id="GO:0003735">
    <property type="term" value="F:structural constituent of ribosome"/>
    <property type="evidence" value="ECO:0007669"/>
    <property type="project" value="InterPro"/>
</dbReference>
<dbReference type="Proteomes" id="UP000664277">
    <property type="component" value="Unassembled WGS sequence"/>
</dbReference>
<dbReference type="SUPFAM" id="SSF54189">
    <property type="entry name" value="Ribosomal proteins S24e, L23 and L15e"/>
    <property type="match status" value="1"/>
</dbReference>
<dbReference type="GO" id="GO:0006412">
    <property type="term" value="P:translation"/>
    <property type="evidence" value="ECO:0007669"/>
    <property type="project" value="UniProtKB-UniRule"/>
</dbReference>
<gene>
    <name evidence="4" type="primary">rplW</name>
    <name evidence="5" type="ORF">J0M35_03955</name>
</gene>
<evidence type="ECO:0000256" key="2">
    <source>
        <dbReference type="ARBA" id="ARBA00022980"/>
    </source>
</evidence>